<dbReference type="AlphaFoldDB" id="A0A7R7MTY9"/>
<gene>
    <name evidence="1" type="ORF">MINTM018_26030</name>
</gene>
<dbReference type="EMBL" id="AP024255">
    <property type="protein sequence ID" value="BCO99833.1"/>
    <property type="molecule type" value="Genomic_DNA"/>
</dbReference>
<reference evidence="1 2" key="1">
    <citation type="submission" date="2020-12" db="EMBL/GenBank/DDBJ databases">
        <title>Genome sequence of clinical Mycobacterium intracellulare strains.</title>
        <authorList>
            <person name="Tateishi Y."/>
            <person name="Matsumoto S."/>
            <person name="Fukushima Y."/>
            <person name="Nakajima C."/>
            <person name="Suzuki Y."/>
        </authorList>
    </citation>
    <scope>NUCLEOTIDE SEQUENCE [LARGE SCALE GENOMIC DNA]</scope>
    <source>
        <strain evidence="1 2">M018</strain>
    </source>
</reference>
<accession>A0A7R7MTY9</accession>
<proteinExistence type="predicted"/>
<organism evidence="1 2">
    <name type="scientific">Mycobacterium intracellulare</name>
    <dbReference type="NCBI Taxonomy" id="1767"/>
    <lineage>
        <taxon>Bacteria</taxon>
        <taxon>Bacillati</taxon>
        <taxon>Actinomycetota</taxon>
        <taxon>Actinomycetes</taxon>
        <taxon>Mycobacteriales</taxon>
        <taxon>Mycobacteriaceae</taxon>
        <taxon>Mycobacterium</taxon>
        <taxon>Mycobacterium avium complex (MAC)</taxon>
    </lineage>
</organism>
<evidence type="ECO:0000313" key="2">
    <source>
        <dbReference type="Proteomes" id="UP000595205"/>
    </source>
</evidence>
<evidence type="ECO:0000313" key="1">
    <source>
        <dbReference type="EMBL" id="BCO99833.1"/>
    </source>
</evidence>
<name>A0A7R7MTY9_MYCIT</name>
<protein>
    <submittedName>
        <fullName evidence="1">Uncharacterized protein</fullName>
    </submittedName>
</protein>
<dbReference type="Proteomes" id="UP000595205">
    <property type="component" value="Chromosome"/>
</dbReference>
<sequence>MPVAIPVRYAKVVDGELHWSDDEYNIFPEDLLPRTLPQPVVPKEWVDRIGEAFGNLTAGRLSAVILDHILRGDAAAKAGDDVGALLAYSTACEVAIVNLTLALRWEDGDNASDVSRELRETSVTKMVNSLCHSLGGEWSVDKAGPARSWFVNVALVRNRAIHAGHLPTQKEVKCARKALGELMTHIAKRLVVKWKQRGKTLALFVSRESVDLYASKKSHSKIVATIESLALPSEEAFGIWRHDYETSS</sequence>